<organism evidence="1 2">
    <name type="scientific">Candidatus Falkowbacteria bacterium RIFCSPHIGHO2_02_FULL_42_9</name>
    <dbReference type="NCBI Taxonomy" id="1797986"/>
    <lineage>
        <taxon>Bacteria</taxon>
        <taxon>Candidatus Falkowiibacteriota</taxon>
    </lineage>
</organism>
<dbReference type="Proteomes" id="UP000176877">
    <property type="component" value="Unassembled WGS sequence"/>
</dbReference>
<name>A0A1F5S704_9BACT</name>
<protein>
    <submittedName>
        <fullName evidence="1">Uncharacterized protein</fullName>
    </submittedName>
</protein>
<comment type="caution">
    <text evidence="1">The sequence shown here is derived from an EMBL/GenBank/DDBJ whole genome shotgun (WGS) entry which is preliminary data.</text>
</comment>
<dbReference type="AlphaFoldDB" id="A0A1F5S704"/>
<dbReference type="EMBL" id="MFFT01000066">
    <property type="protein sequence ID" value="OGF22061.1"/>
    <property type="molecule type" value="Genomic_DNA"/>
</dbReference>
<sequence length="172" mass="19236">MEAVNERQRPAARVSLALQAAISDDDIVVVPKVTTTPTGKVFHVTGNAQSAKEAIDALNCPVKWGLAETPEKIPLIIQPVDCRARFIPLGRVRTTEEIYNFPKILPPTEFFALGAKFPKEQCEAPILDVWLDAVGRFWYAILTVNGVQRDVDVRQAHPVGQWRGHYRVPVRE</sequence>
<proteinExistence type="predicted"/>
<gene>
    <name evidence="1" type="ORF">A3D45_01585</name>
</gene>
<accession>A0A1F5S704</accession>
<evidence type="ECO:0000313" key="1">
    <source>
        <dbReference type="EMBL" id="OGF22061.1"/>
    </source>
</evidence>
<evidence type="ECO:0000313" key="2">
    <source>
        <dbReference type="Proteomes" id="UP000176877"/>
    </source>
</evidence>
<reference evidence="1 2" key="1">
    <citation type="journal article" date="2016" name="Nat. Commun.">
        <title>Thousands of microbial genomes shed light on interconnected biogeochemical processes in an aquifer system.</title>
        <authorList>
            <person name="Anantharaman K."/>
            <person name="Brown C.T."/>
            <person name="Hug L.A."/>
            <person name="Sharon I."/>
            <person name="Castelle C.J."/>
            <person name="Probst A.J."/>
            <person name="Thomas B.C."/>
            <person name="Singh A."/>
            <person name="Wilkins M.J."/>
            <person name="Karaoz U."/>
            <person name="Brodie E.L."/>
            <person name="Williams K.H."/>
            <person name="Hubbard S.S."/>
            <person name="Banfield J.F."/>
        </authorList>
    </citation>
    <scope>NUCLEOTIDE SEQUENCE [LARGE SCALE GENOMIC DNA]</scope>
</reference>